<keyword evidence="3" id="KW-1185">Reference proteome</keyword>
<dbReference type="EMBL" id="BDSP01000032">
    <property type="protein sequence ID" value="GAX10945.1"/>
    <property type="molecule type" value="Genomic_DNA"/>
</dbReference>
<protein>
    <submittedName>
        <fullName evidence="2">Uncharacterized protein</fullName>
    </submittedName>
</protein>
<reference evidence="2 3" key="1">
    <citation type="journal article" date="2015" name="Plant Cell">
        <title>Oil accumulation by the oleaginous diatom Fistulifera solaris as revealed by the genome and transcriptome.</title>
        <authorList>
            <person name="Tanaka T."/>
            <person name="Maeda Y."/>
            <person name="Veluchamy A."/>
            <person name="Tanaka M."/>
            <person name="Abida H."/>
            <person name="Marechal E."/>
            <person name="Bowler C."/>
            <person name="Muto M."/>
            <person name="Sunaga Y."/>
            <person name="Tanaka M."/>
            <person name="Yoshino T."/>
            <person name="Taniguchi T."/>
            <person name="Fukuda Y."/>
            <person name="Nemoto M."/>
            <person name="Matsumoto M."/>
            <person name="Wong P.S."/>
            <person name="Aburatani S."/>
            <person name="Fujibuchi W."/>
        </authorList>
    </citation>
    <scope>NUCLEOTIDE SEQUENCE [LARGE SCALE GENOMIC DNA]</scope>
    <source>
        <strain evidence="2 3">JPCC DA0580</strain>
    </source>
</reference>
<evidence type="ECO:0000256" key="1">
    <source>
        <dbReference type="SAM" id="SignalP"/>
    </source>
</evidence>
<keyword evidence="1" id="KW-0732">Signal</keyword>
<dbReference type="Proteomes" id="UP000198406">
    <property type="component" value="Unassembled WGS sequence"/>
</dbReference>
<name>A0A1Z5JAD3_FISSO</name>
<sequence length="280" mass="30936">MQSKLALAMWKLRILFTLSFYSSGTANAFVVSTQRSSTALHLAANQETLTFSVDYKMTSEPIPVDRKQEFLELFETNEICLSLLSSGGKRKVEEGTLSPVFEGYWDDICQKTPSFSKRSSDSRLFLTDTDSKFPGLTLFSTVCNGCNLVRDTTGRPKYEFLLLAEKQSVSGAAPVVWLFNKLTGRSKESKDDFLKTSNEIKSSASIVDSGDSLALQFEVCAKIYVVFPKTLLNILPTSKEKMEEQGSASMRSAIVRDVDNAVAGAVSTFLQQKSMTADKV</sequence>
<proteinExistence type="predicted"/>
<comment type="caution">
    <text evidence="2">The sequence shown here is derived from an EMBL/GenBank/DDBJ whole genome shotgun (WGS) entry which is preliminary data.</text>
</comment>
<dbReference type="InParanoid" id="A0A1Z5JAD3"/>
<evidence type="ECO:0000313" key="3">
    <source>
        <dbReference type="Proteomes" id="UP000198406"/>
    </source>
</evidence>
<dbReference type="AlphaFoldDB" id="A0A1Z5JAD3"/>
<organism evidence="2 3">
    <name type="scientific">Fistulifera solaris</name>
    <name type="common">Oleaginous diatom</name>
    <dbReference type="NCBI Taxonomy" id="1519565"/>
    <lineage>
        <taxon>Eukaryota</taxon>
        <taxon>Sar</taxon>
        <taxon>Stramenopiles</taxon>
        <taxon>Ochrophyta</taxon>
        <taxon>Bacillariophyta</taxon>
        <taxon>Bacillariophyceae</taxon>
        <taxon>Bacillariophycidae</taxon>
        <taxon>Naviculales</taxon>
        <taxon>Naviculaceae</taxon>
        <taxon>Fistulifera</taxon>
    </lineage>
</organism>
<feature type="chain" id="PRO_5012554794" evidence="1">
    <location>
        <begin position="29"/>
        <end position="280"/>
    </location>
</feature>
<accession>A0A1Z5JAD3</accession>
<dbReference type="OrthoDB" id="45004at2759"/>
<gene>
    <name evidence="2" type="ORF">FisN_2Lh475</name>
</gene>
<feature type="signal peptide" evidence="1">
    <location>
        <begin position="1"/>
        <end position="28"/>
    </location>
</feature>
<evidence type="ECO:0000313" key="2">
    <source>
        <dbReference type="EMBL" id="GAX10945.1"/>
    </source>
</evidence>